<keyword evidence="2" id="KW-1185">Reference proteome</keyword>
<name>A0ABQ3DCX5_9ACTN</name>
<proteinExistence type="predicted"/>
<protein>
    <submittedName>
        <fullName evidence="1">Uncharacterized protein</fullName>
    </submittedName>
</protein>
<dbReference type="Proteomes" id="UP000599437">
    <property type="component" value="Unassembled WGS sequence"/>
</dbReference>
<organism evidence="1 2">
    <name type="scientific">Streptomyces chryseus</name>
    <dbReference type="NCBI Taxonomy" id="68186"/>
    <lineage>
        <taxon>Bacteria</taxon>
        <taxon>Bacillati</taxon>
        <taxon>Actinomycetota</taxon>
        <taxon>Actinomycetes</taxon>
        <taxon>Kitasatosporales</taxon>
        <taxon>Streptomycetaceae</taxon>
        <taxon>Streptomyces</taxon>
    </lineage>
</organism>
<dbReference type="EMBL" id="BMVO01000001">
    <property type="protein sequence ID" value="GHA83227.1"/>
    <property type="molecule type" value="Genomic_DNA"/>
</dbReference>
<evidence type="ECO:0000313" key="1">
    <source>
        <dbReference type="EMBL" id="GHA83227.1"/>
    </source>
</evidence>
<gene>
    <name evidence="1" type="ORF">GCM10010346_01950</name>
</gene>
<sequence length="73" mass="7472">MAAILPGPALLPVGEGGLTAEWFRDLGAPGAPPVVSVWSSGLDAELDGPGLDALLDRLDAFGAGLRRLRAHLN</sequence>
<comment type="caution">
    <text evidence="1">The sequence shown here is derived from an EMBL/GenBank/DDBJ whole genome shotgun (WGS) entry which is preliminary data.</text>
</comment>
<evidence type="ECO:0000313" key="2">
    <source>
        <dbReference type="Proteomes" id="UP000599437"/>
    </source>
</evidence>
<reference evidence="2" key="1">
    <citation type="journal article" date="2019" name="Int. J. Syst. Evol. Microbiol.">
        <title>The Global Catalogue of Microorganisms (GCM) 10K type strain sequencing project: providing services to taxonomists for standard genome sequencing and annotation.</title>
        <authorList>
            <consortium name="The Broad Institute Genomics Platform"/>
            <consortium name="The Broad Institute Genome Sequencing Center for Infectious Disease"/>
            <person name="Wu L."/>
            <person name="Ma J."/>
        </authorList>
    </citation>
    <scope>NUCLEOTIDE SEQUENCE [LARGE SCALE GENOMIC DNA]</scope>
    <source>
        <strain evidence="2">JCM 4737</strain>
    </source>
</reference>
<accession>A0ABQ3DCX5</accession>